<dbReference type="InterPro" id="IPR038955">
    <property type="entry name" value="PriA/CPL1_fungi"/>
</dbReference>
<dbReference type="PANTHER" id="PTHR35192">
    <property type="entry name" value="PROTEIN, PUTATIVE-RELATED"/>
    <property type="match status" value="1"/>
</dbReference>
<dbReference type="GeneID" id="87804092"/>
<evidence type="ECO:0000256" key="1">
    <source>
        <dbReference type="SAM" id="SignalP"/>
    </source>
</evidence>
<evidence type="ECO:0000313" key="4">
    <source>
        <dbReference type="Proteomes" id="UP000827549"/>
    </source>
</evidence>
<evidence type="ECO:0000313" key="3">
    <source>
        <dbReference type="EMBL" id="WOO77242.1"/>
    </source>
</evidence>
<accession>A0AAF0Y030</accession>
<sequence>MVAPLSLVLSLLALALAPATTAHAPQRQNVPCGPGLTACPVFDYSGGPRWKGHYECVAVHTDIESCGGCLSEEHGRDCTAIENVDEVRCKRGLCVVQTCVEGFVPDKLNRNCEPASSFEQFVLEY</sequence>
<evidence type="ECO:0000259" key="2">
    <source>
        <dbReference type="Pfam" id="PF21671"/>
    </source>
</evidence>
<proteinExistence type="predicted"/>
<feature type="signal peptide" evidence="1">
    <location>
        <begin position="1"/>
        <end position="22"/>
    </location>
</feature>
<keyword evidence="4" id="KW-1185">Reference proteome</keyword>
<dbReference type="InterPro" id="IPR048661">
    <property type="entry name" value="CPL1-like"/>
</dbReference>
<reference evidence="3" key="1">
    <citation type="submission" date="2023-10" db="EMBL/GenBank/DDBJ databases">
        <authorList>
            <person name="Noh H."/>
        </authorList>
    </citation>
    <scope>NUCLEOTIDE SEQUENCE</scope>
    <source>
        <strain evidence="3">DUCC4014</strain>
    </source>
</reference>
<dbReference type="RefSeq" id="XP_062623274.1">
    <property type="nucleotide sequence ID" value="XM_062767290.1"/>
</dbReference>
<dbReference type="Proteomes" id="UP000827549">
    <property type="component" value="Chromosome 1"/>
</dbReference>
<protein>
    <submittedName>
        <fullName evidence="3">Protein priA</fullName>
    </submittedName>
</protein>
<dbReference type="AlphaFoldDB" id="A0AAF0Y030"/>
<name>A0AAF0Y030_9TREE</name>
<dbReference type="Pfam" id="PF21671">
    <property type="entry name" value="CPL1-like"/>
    <property type="match status" value="1"/>
</dbReference>
<dbReference type="PANTHER" id="PTHR35192:SF2">
    <property type="entry name" value="APPLE DOMAIN-CONTAINING PROTEIN"/>
    <property type="match status" value="1"/>
</dbReference>
<feature type="domain" description="Protein CPL1-like" evidence="2">
    <location>
        <begin position="54"/>
        <end position="112"/>
    </location>
</feature>
<keyword evidence="1" id="KW-0732">Signal</keyword>
<feature type="chain" id="PRO_5042145935" evidence="1">
    <location>
        <begin position="23"/>
        <end position="125"/>
    </location>
</feature>
<dbReference type="EMBL" id="CP086714">
    <property type="protein sequence ID" value="WOO77242.1"/>
    <property type="molecule type" value="Genomic_DNA"/>
</dbReference>
<gene>
    <name evidence="3" type="primary">priA_18</name>
    <name evidence="3" type="ORF">LOC62_01G000834</name>
</gene>
<organism evidence="3 4">
    <name type="scientific">Vanrija pseudolonga</name>
    <dbReference type="NCBI Taxonomy" id="143232"/>
    <lineage>
        <taxon>Eukaryota</taxon>
        <taxon>Fungi</taxon>
        <taxon>Dikarya</taxon>
        <taxon>Basidiomycota</taxon>
        <taxon>Agaricomycotina</taxon>
        <taxon>Tremellomycetes</taxon>
        <taxon>Trichosporonales</taxon>
        <taxon>Trichosporonaceae</taxon>
        <taxon>Vanrija</taxon>
    </lineage>
</organism>